<dbReference type="GO" id="GO:0008270">
    <property type="term" value="F:zinc ion binding"/>
    <property type="evidence" value="ECO:0007669"/>
    <property type="project" value="UniProtKB-KW"/>
</dbReference>
<name>A0A0B2QXE1_GLYSO</name>
<dbReference type="Proteomes" id="UP000289340">
    <property type="component" value="Chromosome 19"/>
</dbReference>
<dbReference type="InterPro" id="IPR000058">
    <property type="entry name" value="Znf_AN1"/>
</dbReference>
<dbReference type="SMART" id="SM00355">
    <property type="entry name" value="ZnF_C2H2"/>
    <property type="match status" value="2"/>
</dbReference>
<dbReference type="InterPro" id="IPR035896">
    <property type="entry name" value="AN1-like_Znf"/>
</dbReference>
<evidence type="ECO:0000256" key="4">
    <source>
        <dbReference type="ARBA" id="ARBA00022771"/>
    </source>
</evidence>
<reference evidence="8" key="1">
    <citation type="submission" date="2014-07" db="EMBL/GenBank/DDBJ databases">
        <title>Identification of a novel salt tolerance gene in wild soybean by whole-genome sequencing.</title>
        <authorList>
            <person name="Lam H.-M."/>
            <person name="Qi X."/>
            <person name="Li M.-W."/>
            <person name="Liu X."/>
            <person name="Xie M."/>
            <person name="Ni M."/>
            <person name="Xu X."/>
        </authorList>
    </citation>
    <scope>NUCLEOTIDE SEQUENCE [LARGE SCALE GENOMIC DNA]</scope>
    <source>
        <tissue evidence="8">Root</tissue>
    </source>
</reference>
<proteinExistence type="predicted"/>
<evidence type="ECO:0000313" key="10">
    <source>
        <dbReference type="Proteomes" id="UP000289340"/>
    </source>
</evidence>
<evidence type="ECO:0000256" key="2">
    <source>
        <dbReference type="ARBA" id="ARBA00022723"/>
    </source>
</evidence>
<dbReference type="Proteomes" id="UP000053555">
    <property type="component" value="Unassembled WGS sequence"/>
</dbReference>
<keyword evidence="4 6" id="KW-0863">Zinc-finger</keyword>
<keyword evidence="2" id="KW-0479">Metal-binding</keyword>
<feature type="domain" description="AN1-type" evidence="7">
    <location>
        <begin position="95"/>
        <end position="145"/>
    </location>
</feature>
<keyword evidence="3" id="KW-0677">Repeat</keyword>
<keyword evidence="10" id="KW-1185">Reference proteome</keyword>
<organism evidence="8">
    <name type="scientific">Glycine soja</name>
    <name type="common">Wild soybean</name>
    <dbReference type="NCBI Taxonomy" id="3848"/>
    <lineage>
        <taxon>Eukaryota</taxon>
        <taxon>Viridiplantae</taxon>
        <taxon>Streptophyta</taxon>
        <taxon>Embryophyta</taxon>
        <taxon>Tracheophyta</taxon>
        <taxon>Spermatophyta</taxon>
        <taxon>Magnoliopsida</taxon>
        <taxon>eudicotyledons</taxon>
        <taxon>Gunneridae</taxon>
        <taxon>Pentapetalae</taxon>
        <taxon>rosids</taxon>
        <taxon>fabids</taxon>
        <taxon>Fabales</taxon>
        <taxon>Fabaceae</taxon>
        <taxon>Papilionoideae</taxon>
        <taxon>50 kb inversion clade</taxon>
        <taxon>NPAAA clade</taxon>
        <taxon>indigoferoid/millettioid clade</taxon>
        <taxon>Phaseoleae</taxon>
        <taxon>Glycine</taxon>
        <taxon>Glycine subgen. Soja</taxon>
    </lineage>
</organism>
<comment type="function">
    <text evidence="1">May be involved in environmental stress response.</text>
</comment>
<evidence type="ECO:0000256" key="1">
    <source>
        <dbReference type="ARBA" id="ARBA00003732"/>
    </source>
</evidence>
<dbReference type="PROSITE" id="PS00028">
    <property type="entry name" value="ZINC_FINGER_C2H2_1"/>
    <property type="match status" value="2"/>
</dbReference>
<dbReference type="PANTHER" id="PTHR14677:SF27">
    <property type="entry name" value="ZINC FINGER AN1 AND C2H2 DOMAIN-CONTAINING STRESS-ASSOCIATED PROTEIN 11"/>
    <property type="match status" value="1"/>
</dbReference>
<protein>
    <submittedName>
        <fullName evidence="8">Zinc finger AN1 and C2H2 domain-containing stress-associated protein 16</fullName>
    </submittedName>
</protein>
<dbReference type="PANTHER" id="PTHR14677">
    <property type="entry name" value="ARSENITE INDUCUBLE RNA ASSOCIATED PROTEIN AIP-1-RELATED"/>
    <property type="match status" value="1"/>
</dbReference>
<sequence>MGTPEFPHLGKHCSVSYCKQLDFLPFTCDRCNQVYCLLHRGYIKHKCTKANKQDVTVAICPLCAKGVRLIPDQDPNITWDNHVNVDCDPSNYEKVTEKRKCPAPGCKEVLVFSNTIKCRDCLKDHCLKHRFGPDHKCSGPQKLETSFSFMGLLNRSRKEGPKPNLASTTSSKWSSSFLNVASNIRASAETGMSKLSDEINQVWQAATTRDGMGQSSGSGNRNDHQVEQCPQCRSKFSSVTALVDHVQQVHERNGNRLGVKKIDACPKCSKGFLDPVSLVEHVERDHGGGSGA</sequence>
<dbReference type="InterPro" id="IPR013087">
    <property type="entry name" value="Znf_C2H2_type"/>
</dbReference>
<dbReference type="AlphaFoldDB" id="A0A0B2QXE1"/>
<evidence type="ECO:0000259" key="7">
    <source>
        <dbReference type="PROSITE" id="PS51039"/>
    </source>
</evidence>
<dbReference type="PROSITE" id="PS51039">
    <property type="entry name" value="ZF_AN1"/>
    <property type="match status" value="2"/>
</dbReference>
<evidence type="ECO:0000256" key="6">
    <source>
        <dbReference type="PROSITE-ProRule" id="PRU00449"/>
    </source>
</evidence>
<evidence type="ECO:0000313" key="8">
    <source>
        <dbReference type="EMBL" id="KHN26321.1"/>
    </source>
</evidence>
<reference evidence="9 10" key="2">
    <citation type="submission" date="2018-09" db="EMBL/GenBank/DDBJ databases">
        <title>A high-quality reference genome of wild soybean provides a powerful tool to mine soybean genomes.</title>
        <authorList>
            <person name="Xie M."/>
            <person name="Chung C.Y.L."/>
            <person name="Li M.-W."/>
            <person name="Wong F.-L."/>
            <person name="Chan T.-F."/>
            <person name="Lam H.-M."/>
        </authorList>
    </citation>
    <scope>NUCLEOTIDE SEQUENCE [LARGE SCALE GENOMIC DNA]</scope>
    <source>
        <strain evidence="10">cv. W05</strain>
        <tissue evidence="9">Hypocotyl of etiolated seedlings</tissue>
    </source>
</reference>
<keyword evidence="5" id="KW-0862">Zinc</keyword>
<dbReference type="SMART" id="SM00154">
    <property type="entry name" value="ZnF_AN1"/>
    <property type="match status" value="2"/>
</dbReference>
<evidence type="ECO:0000313" key="9">
    <source>
        <dbReference type="EMBL" id="RZB47876.1"/>
    </source>
</evidence>
<feature type="domain" description="AN1-type" evidence="7">
    <location>
        <begin position="7"/>
        <end position="55"/>
    </location>
</feature>
<dbReference type="SMR" id="A0A0B2QXE1"/>
<dbReference type="EMBL" id="KN653908">
    <property type="protein sequence ID" value="KHN26321.1"/>
    <property type="molecule type" value="Genomic_DNA"/>
</dbReference>
<dbReference type="GO" id="GO:0005737">
    <property type="term" value="C:cytoplasm"/>
    <property type="evidence" value="ECO:0007669"/>
    <property type="project" value="TreeGrafter"/>
</dbReference>
<dbReference type="EMBL" id="QZWG01000019">
    <property type="protein sequence ID" value="RZB47876.1"/>
    <property type="molecule type" value="Genomic_DNA"/>
</dbReference>
<dbReference type="Pfam" id="PF01428">
    <property type="entry name" value="zf-AN1"/>
    <property type="match status" value="2"/>
</dbReference>
<accession>A0A0B2QXE1</accession>
<evidence type="ECO:0000256" key="3">
    <source>
        <dbReference type="ARBA" id="ARBA00022737"/>
    </source>
</evidence>
<dbReference type="Gramene" id="XM_028361497.1">
    <property type="protein sequence ID" value="XP_028217298.1"/>
    <property type="gene ID" value="LOC114399321"/>
</dbReference>
<dbReference type="Pfam" id="PF25403">
    <property type="entry name" value="zf-C2H2_ZFAND2"/>
    <property type="match status" value="1"/>
</dbReference>
<dbReference type="SUPFAM" id="SSF118310">
    <property type="entry name" value="AN1-like Zinc finger"/>
    <property type="match status" value="2"/>
</dbReference>
<gene>
    <name evidence="9" type="ORF">D0Y65_051440</name>
    <name evidence="8" type="ORF">glysoja_029275</name>
</gene>
<dbReference type="Gene3D" id="3.30.160.60">
    <property type="entry name" value="Classic Zinc Finger"/>
    <property type="match status" value="1"/>
</dbReference>
<evidence type="ECO:0000256" key="5">
    <source>
        <dbReference type="ARBA" id="ARBA00022833"/>
    </source>
</evidence>
<dbReference type="InterPro" id="IPR057357">
    <property type="entry name" value="Znf-C2H2_ZFAND2A/B"/>
</dbReference>
<dbReference type="Gene3D" id="4.10.1110.10">
    <property type="entry name" value="AN1-like Zinc finger"/>
    <property type="match status" value="2"/>
</dbReference>